<sequence>MTAHETTRHVVDEPPSGAHRAPDPPQRSRAADRAAVRAFRPSRRVPAVVVATLLALLSLLVLAETISALLGRPLRWIPYDRMLAWAGSTWWSDPRVLLGAAVATLLGLVLLAVALVPGRPRMVPVRSGDPDLIIGLRPRSVTRALAHAAEQVPGVRSARATLRGHTFAVTPTTCGRDVDGFGQDVRGAVLSRLAALDLVEPYRVSVNVREQR</sequence>
<dbReference type="RefSeq" id="WP_253757879.1">
    <property type="nucleotide sequence ID" value="NZ_BAABKA010000087.1"/>
</dbReference>
<keyword evidence="2" id="KW-1133">Transmembrane helix</keyword>
<dbReference type="AlphaFoldDB" id="A0A9X2GW94"/>
<evidence type="ECO:0000313" key="5">
    <source>
        <dbReference type="Proteomes" id="UP001139648"/>
    </source>
</evidence>
<keyword evidence="2" id="KW-0472">Membrane</keyword>
<feature type="domain" description="DUF6286" evidence="3">
    <location>
        <begin position="105"/>
        <end position="209"/>
    </location>
</feature>
<evidence type="ECO:0000256" key="2">
    <source>
        <dbReference type="SAM" id="Phobius"/>
    </source>
</evidence>
<protein>
    <recommendedName>
        <fullName evidence="3">DUF6286 domain-containing protein</fullName>
    </recommendedName>
</protein>
<dbReference type="EMBL" id="JAMZEB010000002">
    <property type="protein sequence ID" value="MCP2364954.1"/>
    <property type="molecule type" value="Genomic_DNA"/>
</dbReference>
<feature type="transmembrane region" description="Helical" evidence="2">
    <location>
        <begin position="47"/>
        <end position="70"/>
    </location>
</feature>
<dbReference type="Proteomes" id="UP001139648">
    <property type="component" value="Unassembled WGS sequence"/>
</dbReference>
<proteinExistence type="predicted"/>
<accession>A0A9X2GW94</accession>
<reference evidence="4" key="1">
    <citation type="submission" date="2022-06" db="EMBL/GenBank/DDBJ databases">
        <title>Sequencing the genomes of 1000 actinobacteria strains.</title>
        <authorList>
            <person name="Klenk H.-P."/>
        </authorList>
    </citation>
    <scope>NUCLEOTIDE SEQUENCE</scope>
    <source>
        <strain evidence="4">DSM 46694</strain>
    </source>
</reference>
<keyword evidence="5" id="KW-1185">Reference proteome</keyword>
<name>A0A9X2GW94_9ACTN</name>
<comment type="caution">
    <text evidence="4">The sequence shown here is derived from an EMBL/GenBank/DDBJ whole genome shotgun (WGS) entry which is preliminary data.</text>
</comment>
<evidence type="ECO:0000313" key="4">
    <source>
        <dbReference type="EMBL" id="MCP2364954.1"/>
    </source>
</evidence>
<evidence type="ECO:0000256" key="1">
    <source>
        <dbReference type="SAM" id="MobiDB-lite"/>
    </source>
</evidence>
<keyword evidence="2" id="KW-0812">Transmembrane</keyword>
<feature type="compositionally biased region" description="Basic and acidic residues" evidence="1">
    <location>
        <begin position="1"/>
        <end position="12"/>
    </location>
</feature>
<evidence type="ECO:0000259" key="3">
    <source>
        <dbReference type="Pfam" id="PF19803"/>
    </source>
</evidence>
<feature type="transmembrane region" description="Helical" evidence="2">
    <location>
        <begin position="96"/>
        <end position="116"/>
    </location>
</feature>
<organism evidence="4 5">
    <name type="scientific">Nonomuraea thailandensis</name>
    <dbReference type="NCBI Taxonomy" id="1188745"/>
    <lineage>
        <taxon>Bacteria</taxon>
        <taxon>Bacillati</taxon>
        <taxon>Actinomycetota</taxon>
        <taxon>Actinomycetes</taxon>
        <taxon>Streptosporangiales</taxon>
        <taxon>Streptosporangiaceae</taxon>
        <taxon>Nonomuraea</taxon>
    </lineage>
</organism>
<dbReference type="InterPro" id="IPR046253">
    <property type="entry name" value="DUF6286"/>
</dbReference>
<gene>
    <name evidence="4" type="ORF">HD597_011974</name>
</gene>
<dbReference type="Pfam" id="PF19803">
    <property type="entry name" value="DUF6286"/>
    <property type="match status" value="1"/>
</dbReference>
<feature type="region of interest" description="Disordered" evidence="1">
    <location>
        <begin position="1"/>
        <end position="31"/>
    </location>
</feature>